<dbReference type="AlphaFoldDB" id="A0A5C1PXX7"/>
<evidence type="ECO:0000313" key="6">
    <source>
        <dbReference type="Proteomes" id="UP001549111"/>
    </source>
</evidence>
<accession>A0A5C1PXX7</accession>
<organism evidence="4 5">
    <name type="scientific">Sphaerotilus sulfidivorans</name>
    <dbReference type="NCBI Taxonomy" id="639200"/>
    <lineage>
        <taxon>Bacteria</taxon>
        <taxon>Pseudomonadati</taxon>
        <taxon>Pseudomonadota</taxon>
        <taxon>Betaproteobacteria</taxon>
        <taxon>Burkholderiales</taxon>
        <taxon>Sphaerotilaceae</taxon>
        <taxon>Sphaerotilus</taxon>
    </lineage>
</organism>
<dbReference type="InterPro" id="IPR013424">
    <property type="entry name" value="Ice-binding_C"/>
</dbReference>
<evidence type="ECO:0000313" key="3">
    <source>
        <dbReference type="EMBL" id="MET3604101.1"/>
    </source>
</evidence>
<evidence type="ECO:0000256" key="1">
    <source>
        <dbReference type="SAM" id="SignalP"/>
    </source>
</evidence>
<gene>
    <name evidence="3" type="ORF">ABIC99_001915</name>
    <name evidence="4" type="ORF">EWH46_04275</name>
</gene>
<dbReference type="EMBL" id="CP035708">
    <property type="protein sequence ID" value="QEN00071.1"/>
    <property type="molecule type" value="Genomic_DNA"/>
</dbReference>
<keyword evidence="1" id="KW-0732">Signal</keyword>
<dbReference type="Pfam" id="PF07589">
    <property type="entry name" value="PEP-CTERM"/>
    <property type="match status" value="1"/>
</dbReference>
<dbReference type="RefSeq" id="WP_149502816.1">
    <property type="nucleotide sequence ID" value="NZ_CP035708.1"/>
</dbReference>
<protein>
    <submittedName>
        <fullName evidence="4">PEP-CTERM sorting domain-containing protein</fullName>
    </submittedName>
</protein>
<dbReference type="EMBL" id="JBEPLS010000006">
    <property type="protein sequence ID" value="MET3604101.1"/>
    <property type="molecule type" value="Genomic_DNA"/>
</dbReference>
<keyword evidence="6" id="KW-1185">Reference proteome</keyword>
<dbReference type="NCBIfam" id="TIGR02595">
    <property type="entry name" value="PEP_CTERM"/>
    <property type="match status" value="1"/>
</dbReference>
<feature type="chain" id="PRO_5044618717" evidence="1">
    <location>
        <begin position="24"/>
        <end position="203"/>
    </location>
</feature>
<dbReference type="Proteomes" id="UP001549111">
    <property type="component" value="Unassembled WGS sequence"/>
</dbReference>
<reference evidence="3 6" key="2">
    <citation type="submission" date="2024-06" db="EMBL/GenBank/DDBJ databases">
        <title>Genomic Encyclopedia of Type Strains, Phase IV (KMG-IV): sequencing the most valuable type-strain genomes for metagenomic binning, comparative biology and taxonomic classification.</title>
        <authorList>
            <person name="Goeker M."/>
        </authorList>
    </citation>
    <scope>NUCLEOTIDE SEQUENCE [LARGE SCALE GENOMIC DNA]</scope>
    <source>
        <strain evidence="3 6">D-501</strain>
    </source>
</reference>
<reference evidence="4 5" key="1">
    <citation type="submission" date="2019-02" db="EMBL/GenBank/DDBJ databases">
        <title>Complete Genome Sequence and Methylome Analysis of Sphaerotilus natans subsp. sulfidivorans D-507.</title>
        <authorList>
            <person name="Fomenkov A."/>
            <person name="Gridneva E."/>
            <person name="Smolyakov D."/>
            <person name="Dubinina G."/>
            <person name="Vincze T."/>
            <person name="Grabovich M."/>
            <person name="Roberts R.J."/>
        </authorList>
    </citation>
    <scope>NUCLEOTIDE SEQUENCE [LARGE SCALE GENOMIC DNA]</scope>
    <source>
        <strain evidence="4 5">D-507</strain>
    </source>
</reference>
<dbReference type="Proteomes" id="UP000323522">
    <property type="component" value="Chromosome"/>
</dbReference>
<feature type="signal peptide" evidence="1">
    <location>
        <begin position="1"/>
        <end position="23"/>
    </location>
</feature>
<evidence type="ECO:0000313" key="5">
    <source>
        <dbReference type="Proteomes" id="UP000323522"/>
    </source>
</evidence>
<dbReference type="KEGG" id="snn:EWH46_04275"/>
<name>A0A5C1PXX7_9BURK</name>
<evidence type="ECO:0000313" key="4">
    <source>
        <dbReference type="EMBL" id="QEN00071.1"/>
    </source>
</evidence>
<evidence type="ECO:0000259" key="2">
    <source>
        <dbReference type="Pfam" id="PF07589"/>
    </source>
</evidence>
<dbReference type="Gene3D" id="2.60.120.260">
    <property type="entry name" value="Galactose-binding domain-like"/>
    <property type="match status" value="1"/>
</dbReference>
<feature type="domain" description="Ice-binding protein C-terminal" evidence="2">
    <location>
        <begin position="174"/>
        <end position="197"/>
    </location>
</feature>
<sequence>MRKSILSAAVALLAIGATAGAQAQNVIANGDFELSNVATGGFENFANISATQGWNNLQWGSYSGTSSIVDVAGDQAARVNGGDVIWSAFQVTTAGDYELSFDAVGDGYYLLYNASTNVELDRVFVQQATETTLQSAAYSLNTGDVYRLYFGSTVLPPTFSNSLTVDNVTVAAVVPEPETYAMMLAGLGALGLMNRRRMNGKRA</sequence>
<proteinExistence type="predicted"/>